<gene>
    <name evidence="2" type="ORF">SAMN04487891_103189</name>
    <name evidence="3" type="ORF">SAMN05216293_1350</name>
</gene>
<evidence type="ECO:0000256" key="1">
    <source>
        <dbReference type="SAM" id="SignalP"/>
    </source>
</evidence>
<accession>A0A1M6TF01</accession>
<name>A0A1M6TF01_9FLAO</name>
<organism evidence="3 4">
    <name type="scientific">Flagellimonas taeanensis</name>
    <dbReference type="NCBI Taxonomy" id="1005926"/>
    <lineage>
        <taxon>Bacteria</taxon>
        <taxon>Pseudomonadati</taxon>
        <taxon>Bacteroidota</taxon>
        <taxon>Flavobacteriia</taxon>
        <taxon>Flavobacteriales</taxon>
        <taxon>Flavobacteriaceae</taxon>
        <taxon>Flagellimonas</taxon>
    </lineage>
</organism>
<evidence type="ECO:0000313" key="4">
    <source>
        <dbReference type="Proteomes" id="UP000184031"/>
    </source>
</evidence>
<feature type="signal peptide" evidence="1">
    <location>
        <begin position="1"/>
        <end position="32"/>
    </location>
</feature>
<dbReference type="STRING" id="1055723.SAMN05216293_1350"/>
<protein>
    <recommendedName>
        <fullName evidence="6">Lipoprotein</fullName>
    </recommendedName>
</protein>
<keyword evidence="1" id="KW-0732">Signal</keyword>
<sequence>MKQSILPKTSKRNRLALLTLATLALTAISCSNDDDSTHNTEETITEEEAVEAIAMALSPESGGMVEQTNQAIYTIEEDNSATNKGEDYECGVEYESSYNISGQSGSISYDASLVWSWMMDCGSGTIPSAADFELSGTSSYDGPRISSEATTAATINIQNLEDGESSYVVNETFTFTGSQESFVQNQNAFTSTIEFTTTNLTILKANYNVASGSVYASFEGRASNGNSYDYSGTLIFTGNQTATLTMGSGNTYDLAW</sequence>
<evidence type="ECO:0000313" key="3">
    <source>
        <dbReference type="EMBL" id="SHK55543.1"/>
    </source>
</evidence>
<proteinExistence type="predicted"/>
<dbReference type="OrthoDB" id="645487at2"/>
<keyword evidence="5" id="KW-1185">Reference proteome</keyword>
<dbReference type="Proteomes" id="UP000198940">
    <property type="component" value="Unassembled WGS sequence"/>
</dbReference>
<evidence type="ECO:0008006" key="6">
    <source>
        <dbReference type="Google" id="ProtNLM"/>
    </source>
</evidence>
<dbReference type="RefSeq" id="WP_072878183.1">
    <property type="nucleotide sequence ID" value="NZ_FOKU01000003.1"/>
</dbReference>
<dbReference type="AlphaFoldDB" id="A0A1M6TF01"/>
<feature type="chain" id="PRO_5009921081" description="Lipoprotein" evidence="1">
    <location>
        <begin position="33"/>
        <end position="256"/>
    </location>
</feature>
<evidence type="ECO:0000313" key="2">
    <source>
        <dbReference type="EMBL" id="SFB87858.1"/>
    </source>
</evidence>
<dbReference type="EMBL" id="FOKU01000003">
    <property type="protein sequence ID" value="SFB87858.1"/>
    <property type="molecule type" value="Genomic_DNA"/>
</dbReference>
<dbReference type="EMBL" id="FRAT01000003">
    <property type="protein sequence ID" value="SHK55543.1"/>
    <property type="molecule type" value="Genomic_DNA"/>
</dbReference>
<dbReference type="PROSITE" id="PS51257">
    <property type="entry name" value="PROKAR_LIPOPROTEIN"/>
    <property type="match status" value="1"/>
</dbReference>
<evidence type="ECO:0000313" key="5">
    <source>
        <dbReference type="Proteomes" id="UP000198940"/>
    </source>
</evidence>
<dbReference type="Proteomes" id="UP000184031">
    <property type="component" value="Unassembled WGS sequence"/>
</dbReference>
<comment type="caution">
    <text evidence="3">The sequence shown here is derived from an EMBL/GenBank/DDBJ whole genome shotgun (WGS) entry which is preliminary data.</text>
</comment>
<reference evidence="3 4" key="1">
    <citation type="submission" date="2016-11" db="EMBL/GenBank/DDBJ databases">
        <authorList>
            <person name="Varghese N."/>
            <person name="Submissions S."/>
        </authorList>
    </citation>
    <scope>NUCLEOTIDE SEQUENCE [LARGE SCALE GENOMIC DNA]</scope>
    <source>
        <strain evidence="3 4">CGMCC 1.12174</strain>
        <strain evidence="2 5">DSM 26351</strain>
    </source>
</reference>